<dbReference type="RefSeq" id="WP_114955411.1">
    <property type="nucleotide sequence ID" value="NZ_JBHSJF010000001.1"/>
</dbReference>
<organism evidence="1 2">
    <name type="scientific">Flaviflagellibacter deserti</name>
    <dbReference type="NCBI Taxonomy" id="2267266"/>
    <lineage>
        <taxon>Bacteria</taxon>
        <taxon>Pseudomonadati</taxon>
        <taxon>Pseudomonadota</taxon>
        <taxon>Alphaproteobacteria</taxon>
        <taxon>Hyphomicrobiales</taxon>
        <taxon>Flaviflagellibacter</taxon>
    </lineage>
</organism>
<proteinExistence type="predicted"/>
<comment type="caution">
    <text evidence="1">The sequence shown here is derived from an EMBL/GenBank/DDBJ whole genome shotgun (WGS) entry which is preliminary data.</text>
</comment>
<evidence type="ECO:0000313" key="1">
    <source>
        <dbReference type="EMBL" id="MFC5066637.1"/>
    </source>
</evidence>
<name>A0ABV9YX38_9HYPH</name>
<dbReference type="EMBL" id="JBHSJF010000001">
    <property type="protein sequence ID" value="MFC5066637.1"/>
    <property type="molecule type" value="Genomic_DNA"/>
</dbReference>
<reference evidence="2" key="1">
    <citation type="journal article" date="2019" name="Int. J. Syst. Evol. Microbiol.">
        <title>The Global Catalogue of Microorganisms (GCM) 10K type strain sequencing project: providing services to taxonomists for standard genome sequencing and annotation.</title>
        <authorList>
            <consortium name="The Broad Institute Genomics Platform"/>
            <consortium name="The Broad Institute Genome Sequencing Center for Infectious Disease"/>
            <person name="Wu L."/>
            <person name="Ma J."/>
        </authorList>
    </citation>
    <scope>NUCLEOTIDE SEQUENCE [LARGE SCALE GENOMIC DNA]</scope>
    <source>
        <strain evidence="2">CGMCC 1.16444</strain>
    </source>
</reference>
<gene>
    <name evidence="1" type="ORF">ACFPFW_01245</name>
</gene>
<protein>
    <submittedName>
        <fullName evidence="1">DUF1127 domain-containing protein</fullName>
    </submittedName>
</protein>
<dbReference type="Proteomes" id="UP001595796">
    <property type="component" value="Unassembled WGS sequence"/>
</dbReference>
<evidence type="ECO:0000313" key="2">
    <source>
        <dbReference type="Proteomes" id="UP001595796"/>
    </source>
</evidence>
<keyword evidence="2" id="KW-1185">Reference proteome</keyword>
<accession>A0ABV9YX38</accession>
<sequence length="104" mass="11704">MAHEVYSQSGVSAGPTSSFLRDLFLIARAVVVALYNRYQAGKALSGFDERMLSDIGLRQEDLNSAFAEPFWRDPTRRLSVLAVERRVATRHVRAAERQASELIH</sequence>